<dbReference type="GO" id="GO:0032549">
    <property type="term" value="F:ribonucleoside binding"/>
    <property type="evidence" value="ECO:0007669"/>
    <property type="project" value="InterPro"/>
</dbReference>
<accession>A0A2K1K9W6</accession>
<evidence type="ECO:0000256" key="5">
    <source>
        <dbReference type="ARBA" id="ARBA00022695"/>
    </source>
</evidence>
<feature type="domain" description="DNA-directed RNA polymerase subunit 2 hybrid-binding" evidence="7">
    <location>
        <begin position="1"/>
        <end position="89"/>
    </location>
</feature>
<dbReference type="InterPro" id="IPR014724">
    <property type="entry name" value="RNA_pol_RPB2_OB-fold"/>
</dbReference>
<evidence type="ECO:0000256" key="2">
    <source>
        <dbReference type="ARBA" id="ARBA00012418"/>
    </source>
</evidence>
<evidence type="ECO:0000313" key="10">
    <source>
        <dbReference type="Proteomes" id="UP000006727"/>
    </source>
</evidence>
<dbReference type="EC" id="2.7.7.6" evidence="2"/>
<protein>
    <recommendedName>
        <fullName evidence="2">DNA-directed RNA polymerase</fullName>
        <ecNumber evidence="2">2.7.7.6</ecNumber>
    </recommendedName>
</protein>
<organism evidence="8">
    <name type="scientific">Physcomitrium patens</name>
    <name type="common">Spreading-leaved earth moss</name>
    <name type="synonym">Physcomitrella patens</name>
    <dbReference type="NCBI Taxonomy" id="3218"/>
    <lineage>
        <taxon>Eukaryota</taxon>
        <taxon>Viridiplantae</taxon>
        <taxon>Streptophyta</taxon>
        <taxon>Embryophyta</taxon>
        <taxon>Bryophyta</taxon>
        <taxon>Bryophytina</taxon>
        <taxon>Bryopsida</taxon>
        <taxon>Funariidae</taxon>
        <taxon>Funariales</taxon>
        <taxon>Funariaceae</taxon>
        <taxon>Physcomitrium</taxon>
    </lineage>
</organism>
<feature type="domain" description="DNA-directed RNA polymerase subunit 2 hybrid-binding" evidence="7">
    <location>
        <begin position="108"/>
        <end position="276"/>
    </location>
</feature>
<dbReference type="InterPro" id="IPR037033">
    <property type="entry name" value="DNA-dir_RNAP_su2_hyb_sf"/>
</dbReference>
<evidence type="ECO:0000256" key="4">
    <source>
        <dbReference type="ARBA" id="ARBA00022679"/>
    </source>
</evidence>
<proteinExistence type="inferred from homology"/>
<reference evidence="8 10" key="2">
    <citation type="journal article" date="2018" name="Plant J.">
        <title>The Physcomitrella patens chromosome-scale assembly reveals moss genome structure and evolution.</title>
        <authorList>
            <person name="Lang D."/>
            <person name="Ullrich K.K."/>
            <person name="Murat F."/>
            <person name="Fuchs J."/>
            <person name="Jenkins J."/>
            <person name="Haas F.B."/>
            <person name="Piednoel M."/>
            <person name="Gundlach H."/>
            <person name="Van Bel M."/>
            <person name="Meyberg R."/>
            <person name="Vives C."/>
            <person name="Morata J."/>
            <person name="Symeonidi A."/>
            <person name="Hiss M."/>
            <person name="Muchero W."/>
            <person name="Kamisugi Y."/>
            <person name="Saleh O."/>
            <person name="Blanc G."/>
            <person name="Decker E.L."/>
            <person name="van Gessel N."/>
            <person name="Grimwood J."/>
            <person name="Hayes R.D."/>
            <person name="Graham S.W."/>
            <person name="Gunter L.E."/>
            <person name="McDaniel S.F."/>
            <person name="Hoernstein S.N.W."/>
            <person name="Larsson A."/>
            <person name="Li F.W."/>
            <person name="Perroud P.F."/>
            <person name="Phillips J."/>
            <person name="Ranjan P."/>
            <person name="Rokshar D.S."/>
            <person name="Rothfels C.J."/>
            <person name="Schneider L."/>
            <person name="Shu S."/>
            <person name="Stevenson D.W."/>
            <person name="Thummler F."/>
            <person name="Tillich M."/>
            <person name="Villarreal Aguilar J.C."/>
            <person name="Widiez T."/>
            <person name="Wong G.K."/>
            <person name="Wymore A."/>
            <person name="Zhang Y."/>
            <person name="Zimmer A.D."/>
            <person name="Quatrano R.S."/>
            <person name="Mayer K.F.X."/>
            <person name="Goodstein D."/>
            <person name="Casacuberta J.M."/>
            <person name="Vandepoele K."/>
            <person name="Reski R."/>
            <person name="Cuming A.C."/>
            <person name="Tuskan G.A."/>
            <person name="Maumus F."/>
            <person name="Salse J."/>
            <person name="Schmutz J."/>
            <person name="Rensing S.A."/>
        </authorList>
    </citation>
    <scope>NUCLEOTIDE SEQUENCE [LARGE SCALE GENOMIC DNA]</scope>
    <source>
        <strain evidence="9 10">cv. Gransden 2004</strain>
    </source>
</reference>
<dbReference type="PANTHER" id="PTHR20856">
    <property type="entry name" value="DNA-DIRECTED RNA POLYMERASE I SUBUNIT 2"/>
    <property type="match status" value="1"/>
</dbReference>
<dbReference type="Gramene" id="Pp3c7_1680V3.1">
    <property type="protein sequence ID" value="Pp3c7_1680V3.1"/>
    <property type="gene ID" value="Pp3c7_1680"/>
</dbReference>
<dbReference type="Gene3D" id="2.40.270.10">
    <property type="entry name" value="DNA-directed RNA polymerase, subunit 2, domain 6"/>
    <property type="match status" value="2"/>
</dbReference>
<dbReference type="EMBL" id="ABEU02000007">
    <property type="protein sequence ID" value="PNR50576.1"/>
    <property type="molecule type" value="Genomic_DNA"/>
</dbReference>
<dbReference type="Gene3D" id="2.40.50.150">
    <property type="match status" value="2"/>
</dbReference>
<dbReference type="PaxDb" id="3218-PP1S130_32V6.1"/>
<keyword evidence="6" id="KW-0804">Transcription</keyword>
<gene>
    <name evidence="8" type="ORF">PHYPA_009762</name>
</gene>
<sequence length="280" mass="31697">MSKQAMPLVLYIMTSMVSDSKILIYAQKPICTITISNTIKEYNGVNVVIAVLSYSGYNQEDSLLFNKSSIDRGLFSSIKYEVVEIIENKFMNEALVYISDGDILRDNDGKIVLKSFVSGRVDKVTKHTSIERKKIVRVRIFLYRFFIVRDKFTSRHSQKGVIKAILSHEDLPFIKDGIAPHLIINPHAILSRMTMGHLLEMIMCKIYVLDSNNARDLMLPSKPKSRESSCIDATAFKKAYRSFEADMAKLSKEKIYCGATGLPIEARVATGICYYHAVVM</sequence>
<dbReference type="GO" id="GO:0003677">
    <property type="term" value="F:DNA binding"/>
    <property type="evidence" value="ECO:0007669"/>
    <property type="project" value="InterPro"/>
</dbReference>
<dbReference type="InterPro" id="IPR015712">
    <property type="entry name" value="DNA-dir_RNA_pol_su2"/>
</dbReference>
<keyword evidence="3" id="KW-0240">DNA-directed RNA polymerase</keyword>
<dbReference type="InParanoid" id="A0A2K1K9W6"/>
<dbReference type="STRING" id="3218.A0A2K1K9W6"/>
<dbReference type="SUPFAM" id="SSF64484">
    <property type="entry name" value="beta and beta-prime subunits of DNA dependent RNA-polymerase"/>
    <property type="match status" value="1"/>
</dbReference>
<keyword evidence="4" id="KW-0808">Transferase</keyword>
<dbReference type="GO" id="GO:0006351">
    <property type="term" value="P:DNA-templated transcription"/>
    <property type="evidence" value="ECO:0007669"/>
    <property type="project" value="InterPro"/>
</dbReference>
<evidence type="ECO:0000259" key="7">
    <source>
        <dbReference type="Pfam" id="PF00562"/>
    </source>
</evidence>
<dbReference type="EnsemblPlants" id="Pp3c7_1680V3.1">
    <property type="protein sequence ID" value="Pp3c7_1680V3.1"/>
    <property type="gene ID" value="Pp3c7_1680"/>
</dbReference>
<dbReference type="Pfam" id="PF00562">
    <property type="entry name" value="RNA_pol_Rpb2_6"/>
    <property type="match status" value="2"/>
</dbReference>
<dbReference type="Proteomes" id="UP000006727">
    <property type="component" value="Chromosome 7"/>
</dbReference>
<evidence type="ECO:0000256" key="6">
    <source>
        <dbReference type="ARBA" id="ARBA00023163"/>
    </source>
</evidence>
<keyword evidence="10" id="KW-1185">Reference proteome</keyword>
<name>A0A2K1K9W6_PHYPA</name>
<keyword evidence="5" id="KW-0548">Nucleotidyltransferase</keyword>
<dbReference type="GO" id="GO:0000428">
    <property type="term" value="C:DNA-directed RNA polymerase complex"/>
    <property type="evidence" value="ECO:0007669"/>
    <property type="project" value="UniProtKB-KW"/>
</dbReference>
<evidence type="ECO:0000256" key="1">
    <source>
        <dbReference type="ARBA" id="ARBA00006835"/>
    </source>
</evidence>
<dbReference type="GO" id="GO:0003899">
    <property type="term" value="F:DNA-directed RNA polymerase activity"/>
    <property type="evidence" value="ECO:0007669"/>
    <property type="project" value="UniProtKB-EC"/>
</dbReference>
<reference evidence="9" key="3">
    <citation type="submission" date="2020-12" db="UniProtKB">
        <authorList>
            <consortium name="EnsemblPlants"/>
        </authorList>
    </citation>
    <scope>IDENTIFICATION</scope>
</reference>
<evidence type="ECO:0000313" key="8">
    <source>
        <dbReference type="EMBL" id="PNR50576.1"/>
    </source>
</evidence>
<dbReference type="InterPro" id="IPR007120">
    <property type="entry name" value="DNA-dir_RNAP_su2_dom"/>
</dbReference>
<comment type="similarity">
    <text evidence="1">Belongs to the RNA polymerase beta chain family.</text>
</comment>
<evidence type="ECO:0000313" key="9">
    <source>
        <dbReference type="EnsemblPlants" id="Pp3c7_1680V3.1"/>
    </source>
</evidence>
<evidence type="ECO:0000256" key="3">
    <source>
        <dbReference type="ARBA" id="ARBA00022478"/>
    </source>
</evidence>
<reference evidence="8 10" key="1">
    <citation type="journal article" date="2008" name="Science">
        <title>The Physcomitrella genome reveals evolutionary insights into the conquest of land by plants.</title>
        <authorList>
            <person name="Rensing S."/>
            <person name="Lang D."/>
            <person name="Zimmer A."/>
            <person name="Terry A."/>
            <person name="Salamov A."/>
            <person name="Shapiro H."/>
            <person name="Nishiyama T."/>
            <person name="Perroud P.-F."/>
            <person name="Lindquist E."/>
            <person name="Kamisugi Y."/>
            <person name="Tanahashi T."/>
            <person name="Sakakibara K."/>
            <person name="Fujita T."/>
            <person name="Oishi K."/>
            <person name="Shin-I T."/>
            <person name="Kuroki Y."/>
            <person name="Toyoda A."/>
            <person name="Suzuki Y."/>
            <person name="Hashimoto A."/>
            <person name="Yamaguchi K."/>
            <person name="Sugano A."/>
            <person name="Kohara Y."/>
            <person name="Fujiyama A."/>
            <person name="Anterola A."/>
            <person name="Aoki S."/>
            <person name="Ashton N."/>
            <person name="Barbazuk W.B."/>
            <person name="Barker E."/>
            <person name="Bennetzen J."/>
            <person name="Bezanilla M."/>
            <person name="Blankenship R."/>
            <person name="Cho S.H."/>
            <person name="Dutcher S."/>
            <person name="Estelle M."/>
            <person name="Fawcett J.A."/>
            <person name="Gundlach H."/>
            <person name="Hanada K."/>
            <person name="Heyl A."/>
            <person name="Hicks K.A."/>
            <person name="Hugh J."/>
            <person name="Lohr M."/>
            <person name="Mayer K."/>
            <person name="Melkozernov A."/>
            <person name="Murata T."/>
            <person name="Nelson D."/>
            <person name="Pils B."/>
            <person name="Prigge M."/>
            <person name="Reiss B."/>
            <person name="Renner T."/>
            <person name="Rombauts S."/>
            <person name="Rushton P."/>
            <person name="Sanderfoot A."/>
            <person name="Schween G."/>
            <person name="Shiu S.-H."/>
            <person name="Stueber K."/>
            <person name="Theodoulou F.L."/>
            <person name="Tu H."/>
            <person name="Van de Peer Y."/>
            <person name="Verrier P.J."/>
            <person name="Waters E."/>
            <person name="Wood A."/>
            <person name="Yang L."/>
            <person name="Cove D."/>
            <person name="Cuming A."/>
            <person name="Hasebe M."/>
            <person name="Lucas S."/>
            <person name="Mishler D.B."/>
            <person name="Reski R."/>
            <person name="Grigoriev I."/>
            <person name="Quatrano R.S."/>
            <person name="Boore J.L."/>
        </authorList>
    </citation>
    <scope>NUCLEOTIDE SEQUENCE [LARGE SCALE GENOMIC DNA]</scope>
    <source>
        <strain evidence="9 10">cv. Gransden 2004</strain>
    </source>
</reference>
<dbReference type="AlphaFoldDB" id="A0A2K1K9W6"/>